<evidence type="ECO:0000313" key="4">
    <source>
        <dbReference type="Proteomes" id="UP001597375"/>
    </source>
</evidence>
<keyword evidence="4" id="KW-1185">Reference proteome</keyword>
<reference evidence="4" key="1">
    <citation type="journal article" date="2019" name="Int. J. Syst. Evol. Microbiol.">
        <title>The Global Catalogue of Microorganisms (GCM) 10K type strain sequencing project: providing services to taxonomists for standard genome sequencing and annotation.</title>
        <authorList>
            <consortium name="The Broad Institute Genomics Platform"/>
            <consortium name="The Broad Institute Genome Sequencing Center for Infectious Disease"/>
            <person name="Wu L."/>
            <person name="Ma J."/>
        </authorList>
    </citation>
    <scope>NUCLEOTIDE SEQUENCE [LARGE SCALE GENOMIC DNA]</scope>
    <source>
        <strain evidence="4">CGMCC 4.7106</strain>
    </source>
</reference>
<gene>
    <name evidence="3" type="ORF">ACFSSA_00650</name>
</gene>
<evidence type="ECO:0000313" key="3">
    <source>
        <dbReference type="EMBL" id="MFD2255170.1"/>
    </source>
</evidence>
<dbReference type="RefSeq" id="WP_386817832.1">
    <property type="nucleotide sequence ID" value="NZ_JBHUIT010000001.1"/>
</dbReference>
<evidence type="ECO:0000256" key="2">
    <source>
        <dbReference type="SAM" id="SignalP"/>
    </source>
</evidence>
<name>A0ABW5D356_9BACT</name>
<keyword evidence="2" id="KW-0732">Signal</keyword>
<dbReference type="Proteomes" id="UP001597375">
    <property type="component" value="Unassembled WGS sequence"/>
</dbReference>
<organism evidence="3 4">
    <name type="scientific">Luteolibacter algae</name>
    <dbReference type="NCBI Taxonomy" id="454151"/>
    <lineage>
        <taxon>Bacteria</taxon>
        <taxon>Pseudomonadati</taxon>
        <taxon>Verrucomicrobiota</taxon>
        <taxon>Verrucomicrobiia</taxon>
        <taxon>Verrucomicrobiales</taxon>
        <taxon>Verrucomicrobiaceae</taxon>
        <taxon>Luteolibacter</taxon>
    </lineage>
</organism>
<feature type="region of interest" description="Disordered" evidence="1">
    <location>
        <begin position="271"/>
        <end position="290"/>
    </location>
</feature>
<feature type="compositionally biased region" description="Basic and acidic residues" evidence="1">
    <location>
        <begin position="271"/>
        <end position="283"/>
    </location>
</feature>
<comment type="caution">
    <text evidence="3">The sequence shown here is derived from an EMBL/GenBank/DDBJ whole genome shotgun (WGS) entry which is preliminary data.</text>
</comment>
<proteinExistence type="predicted"/>
<sequence>MMRIFPIVAVLVGSCMASYGQLATSLSLNKKNYVAGEPVIAEVIITNHSGQDLTLSSTRELPWLAFVVTNSRGNPVTTRKLNAFGALKIKVGESLAKRVDLSEYFMLSSQGNFAASAVIRDPHGKVNGSSTNRLLFNLNPGRTYWTQKVGVKNDRGAETREMRLITFSNGQKTQLYAQVTDGHTGVPMRTFLLGDAMMLRKPMVTLDSAQRMHVMFLATPSMWVHCQVSADGKLVDRDIHQRASQGDPVLMAYGDGSVRVVNSIPYDPEAVKKEQSTIRKASDRPQIPAQ</sequence>
<dbReference type="PROSITE" id="PS51257">
    <property type="entry name" value="PROKAR_LIPOPROTEIN"/>
    <property type="match status" value="1"/>
</dbReference>
<evidence type="ECO:0000256" key="1">
    <source>
        <dbReference type="SAM" id="MobiDB-lite"/>
    </source>
</evidence>
<feature type="signal peptide" evidence="2">
    <location>
        <begin position="1"/>
        <end position="23"/>
    </location>
</feature>
<accession>A0ABW5D356</accession>
<feature type="chain" id="PRO_5045261715" evidence="2">
    <location>
        <begin position="24"/>
        <end position="290"/>
    </location>
</feature>
<dbReference type="EMBL" id="JBHUIT010000001">
    <property type="protein sequence ID" value="MFD2255170.1"/>
    <property type="molecule type" value="Genomic_DNA"/>
</dbReference>
<protein>
    <submittedName>
        <fullName evidence="3">Uncharacterized protein</fullName>
    </submittedName>
</protein>